<evidence type="ECO:0000313" key="1">
    <source>
        <dbReference type="EMBL" id="CAJ0964983.1"/>
    </source>
</evidence>
<gene>
    <name evidence="1" type="ORF">RIMI_LOCUS19828901</name>
</gene>
<evidence type="ECO:0000313" key="2">
    <source>
        <dbReference type="Proteomes" id="UP001176940"/>
    </source>
</evidence>
<protein>
    <recommendedName>
        <fullName evidence="3">SGNH hydrolase-type esterase domain-containing protein</fullName>
    </recommendedName>
</protein>
<comment type="caution">
    <text evidence="1">The sequence shown here is derived from an EMBL/GenBank/DDBJ whole genome shotgun (WGS) entry which is preliminary data.</text>
</comment>
<keyword evidence="2" id="KW-1185">Reference proteome</keyword>
<proteinExistence type="predicted"/>
<name>A0ABN9MFD4_9NEOB</name>
<accession>A0ABN9MFD4</accession>
<dbReference type="EMBL" id="CAUEEQ010064499">
    <property type="protein sequence ID" value="CAJ0964983.1"/>
    <property type="molecule type" value="Genomic_DNA"/>
</dbReference>
<dbReference type="Proteomes" id="UP001176940">
    <property type="component" value="Unassembled WGS sequence"/>
</dbReference>
<organism evidence="1 2">
    <name type="scientific">Ranitomeya imitator</name>
    <name type="common">mimic poison frog</name>
    <dbReference type="NCBI Taxonomy" id="111125"/>
    <lineage>
        <taxon>Eukaryota</taxon>
        <taxon>Metazoa</taxon>
        <taxon>Chordata</taxon>
        <taxon>Craniata</taxon>
        <taxon>Vertebrata</taxon>
        <taxon>Euteleostomi</taxon>
        <taxon>Amphibia</taxon>
        <taxon>Batrachia</taxon>
        <taxon>Anura</taxon>
        <taxon>Neobatrachia</taxon>
        <taxon>Hyloidea</taxon>
        <taxon>Dendrobatidae</taxon>
        <taxon>Dendrobatinae</taxon>
        <taxon>Ranitomeya</taxon>
    </lineage>
</organism>
<sequence length="70" mass="7959">MERSRRTLNQRISRFIRFKNGVVVRHHRLEVDNSGFLLPDGVHLNDHGLDIFLDGLREGVVQALHSLGGS</sequence>
<reference evidence="1" key="1">
    <citation type="submission" date="2023-07" db="EMBL/GenBank/DDBJ databases">
        <authorList>
            <person name="Stuckert A."/>
        </authorList>
    </citation>
    <scope>NUCLEOTIDE SEQUENCE</scope>
</reference>
<evidence type="ECO:0008006" key="3">
    <source>
        <dbReference type="Google" id="ProtNLM"/>
    </source>
</evidence>